<sequence>MSAAEARSSGSTIAMASMWWNPVAFAASRAALMRNAFVWNGFSRNPLAFNTCAIVIKRDQTSTFDVCRFPSKTSGAIYIRDPTNNWASTMRLQRPKSVS</sequence>
<dbReference type="RefSeq" id="XP_033680100.1">
    <property type="nucleotide sequence ID" value="XM_033829729.1"/>
</dbReference>
<protein>
    <submittedName>
        <fullName evidence="1">Uncharacterized protein</fullName>
    </submittedName>
</protein>
<dbReference type="Proteomes" id="UP000800094">
    <property type="component" value="Unassembled WGS sequence"/>
</dbReference>
<dbReference type="AlphaFoldDB" id="A0A6A6I481"/>
<evidence type="ECO:0000313" key="1">
    <source>
        <dbReference type="EMBL" id="KAF2245096.1"/>
    </source>
</evidence>
<name>A0A6A6I481_9PLEO</name>
<reference evidence="1" key="1">
    <citation type="journal article" date="2020" name="Stud. Mycol.">
        <title>101 Dothideomycetes genomes: a test case for predicting lifestyles and emergence of pathogens.</title>
        <authorList>
            <person name="Haridas S."/>
            <person name="Albert R."/>
            <person name="Binder M."/>
            <person name="Bloem J."/>
            <person name="Labutti K."/>
            <person name="Salamov A."/>
            <person name="Andreopoulos B."/>
            <person name="Baker S."/>
            <person name="Barry K."/>
            <person name="Bills G."/>
            <person name="Bluhm B."/>
            <person name="Cannon C."/>
            <person name="Castanera R."/>
            <person name="Culley D."/>
            <person name="Daum C."/>
            <person name="Ezra D."/>
            <person name="Gonzalez J."/>
            <person name="Henrissat B."/>
            <person name="Kuo A."/>
            <person name="Liang C."/>
            <person name="Lipzen A."/>
            <person name="Lutzoni F."/>
            <person name="Magnuson J."/>
            <person name="Mondo S."/>
            <person name="Nolan M."/>
            <person name="Ohm R."/>
            <person name="Pangilinan J."/>
            <person name="Park H.-J."/>
            <person name="Ramirez L."/>
            <person name="Alfaro M."/>
            <person name="Sun H."/>
            <person name="Tritt A."/>
            <person name="Yoshinaga Y."/>
            <person name="Zwiers L.-H."/>
            <person name="Turgeon B."/>
            <person name="Goodwin S."/>
            <person name="Spatafora J."/>
            <person name="Crous P."/>
            <person name="Grigoriev I."/>
        </authorList>
    </citation>
    <scope>NUCLEOTIDE SEQUENCE</scope>
    <source>
        <strain evidence="1">CBS 122368</strain>
    </source>
</reference>
<dbReference type="GeneID" id="54583059"/>
<evidence type="ECO:0000313" key="2">
    <source>
        <dbReference type="Proteomes" id="UP000800094"/>
    </source>
</evidence>
<accession>A0A6A6I481</accession>
<dbReference type="EMBL" id="ML987201">
    <property type="protein sequence ID" value="KAF2245096.1"/>
    <property type="molecule type" value="Genomic_DNA"/>
</dbReference>
<keyword evidence="2" id="KW-1185">Reference proteome</keyword>
<proteinExistence type="predicted"/>
<organism evidence="1 2">
    <name type="scientific">Trematosphaeria pertusa</name>
    <dbReference type="NCBI Taxonomy" id="390896"/>
    <lineage>
        <taxon>Eukaryota</taxon>
        <taxon>Fungi</taxon>
        <taxon>Dikarya</taxon>
        <taxon>Ascomycota</taxon>
        <taxon>Pezizomycotina</taxon>
        <taxon>Dothideomycetes</taxon>
        <taxon>Pleosporomycetidae</taxon>
        <taxon>Pleosporales</taxon>
        <taxon>Massarineae</taxon>
        <taxon>Trematosphaeriaceae</taxon>
        <taxon>Trematosphaeria</taxon>
    </lineage>
</organism>
<gene>
    <name evidence="1" type="ORF">BU26DRAFT_522222</name>
</gene>